<dbReference type="EnsemblPlants" id="AVESA.00010b.r2.1AG0008150.1">
    <property type="protein sequence ID" value="AVESA.00010b.r2.1AG0008150.1.CDS.1"/>
    <property type="gene ID" value="AVESA.00010b.r2.1AG0008150"/>
</dbReference>
<dbReference type="Proteomes" id="UP001732700">
    <property type="component" value="Chromosome 1A"/>
</dbReference>
<sequence>MLALTGPYRALVTLGYMYFEFDLKTKGKAHDEVQFSKGVISYYCIPDHKRIILQLPSFQSTVKLVLQHVALPVAASLQVSVVKTGPKDPPVHFDGKITAGTTRNYRQHMVLYDSSVHSGDLVRENGSLVLNRNLVSVYGYTKRPAFAKEEKLALYVCFLDASREIEDIDKKGPEYEDVNDKDNDEDNDNNKDKEEEEEDLKNVVALKCPQSEIVWEHGCLKLKVKVDWTAVLDRPQGTDFFQRSSCLPHGCSIDYRWGIRYE</sequence>
<keyword evidence="2" id="KW-1185">Reference proteome</keyword>
<proteinExistence type="predicted"/>
<name>A0ACD5T822_AVESA</name>
<protein>
    <submittedName>
        <fullName evidence="1">Uncharacterized protein</fullName>
    </submittedName>
</protein>
<evidence type="ECO:0000313" key="2">
    <source>
        <dbReference type="Proteomes" id="UP001732700"/>
    </source>
</evidence>
<evidence type="ECO:0000313" key="1">
    <source>
        <dbReference type="EnsemblPlants" id="AVESA.00010b.r2.1AG0008150.1.CDS.1"/>
    </source>
</evidence>
<accession>A0ACD5T822</accession>
<organism evidence="1 2">
    <name type="scientific">Avena sativa</name>
    <name type="common">Oat</name>
    <dbReference type="NCBI Taxonomy" id="4498"/>
    <lineage>
        <taxon>Eukaryota</taxon>
        <taxon>Viridiplantae</taxon>
        <taxon>Streptophyta</taxon>
        <taxon>Embryophyta</taxon>
        <taxon>Tracheophyta</taxon>
        <taxon>Spermatophyta</taxon>
        <taxon>Magnoliopsida</taxon>
        <taxon>Liliopsida</taxon>
        <taxon>Poales</taxon>
        <taxon>Poaceae</taxon>
        <taxon>BOP clade</taxon>
        <taxon>Pooideae</taxon>
        <taxon>Poodae</taxon>
        <taxon>Poeae</taxon>
        <taxon>Poeae Chloroplast Group 1 (Aveneae type)</taxon>
        <taxon>Aveninae</taxon>
        <taxon>Avena</taxon>
    </lineage>
</organism>
<reference evidence="1" key="1">
    <citation type="submission" date="2021-05" db="EMBL/GenBank/DDBJ databases">
        <authorList>
            <person name="Scholz U."/>
            <person name="Mascher M."/>
            <person name="Fiebig A."/>
        </authorList>
    </citation>
    <scope>NUCLEOTIDE SEQUENCE [LARGE SCALE GENOMIC DNA]</scope>
</reference>
<reference evidence="1" key="2">
    <citation type="submission" date="2025-09" db="UniProtKB">
        <authorList>
            <consortium name="EnsemblPlants"/>
        </authorList>
    </citation>
    <scope>IDENTIFICATION</scope>
</reference>